<dbReference type="Pfam" id="PF00593">
    <property type="entry name" value="TonB_dep_Rec_b-barrel"/>
    <property type="match status" value="1"/>
</dbReference>
<evidence type="ECO:0000259" key="12">
    <source>
        <dbReference type="Pfam" id="PF07715"/>
    </source>
</evidence>
<dbReference type="STRING" id="1492738.FEM21_15030"/>
<sequence>MKVKIKKLLLLAIVIITQFSYAQERAVTGIVSDNAGLPLPGVSVLIKGTQSSTQTDFDGKFSIKASPSQTLVFSYIGMKPQERLANSTTISVKLAEDAVELESVVVTALGIKRSEKTLGYAVSKITSDEISKSGEQNVMQALAGKAAGVQVIGSGGTPGASSKIIIRGVNTITGSSDPLIVIDGVPIDNTTSQTTAGDNPFNADLSGINNSNRALDINPDDIESVSILKGPAAAALYGERAGNGVILYTTKKGKIGKGLGIDFSTSLAIDKVSQLPSRQNKYAQGDINTTTKIPEYRTNTPQSWGPTAESLGIPMYDNVGNFFKEGLTYTNNISFYGGDNKATYRASYGNVTQTGMIPETGLKRNTLRIVGDLKLSEKWKTGGSLQYTHTTNTLAQNGSNVSGVMLSLLRSVGSYDLRNYKDAEGNNTNYFGSYDNPYFTVNENPATSDVNRVFGNMFLTYTPADWLSLTAKAGIDTYSDYRKQIFAISSNGDNLGGIGEVALNNITNKQYYADFIASGLLPLDSEWLKINYTAGLNLRSSQETNVFSRGKELAVRGNYNLSNATQLFTSNEDENIMSRALFGQLEFDIKNQLFVTGSVRKEWSSTYGTSVNSAIFPAASAAWILTSTFDLPEVINFVKLSYGYGEVGIAPQAYKTLSTYTQPFMTDGFTDGLSFPYNQVNGMTLEGSLGNQNLKPERVLGHELGLSTKFLENRLTFDINAYYKTSKDLLITLPLPTSSGFSSVYQNAAELVNKGLEIELGYDIFNKSNPFQWNINLNWSKNENEVTDIAGGLNEVEIEAAFGSIGYYAVKGQPLGSFYGRKWARDDNGNKIIGSDGLAIIADEVGNLGNSAPKWTGGLRNTFSYKRVTISGLLDFRHGGAVYNGTLARLHNFGVSEASADRERTYIIDGVKEDGTTNNISISAQDYYRKYLGDGGGAEEQAVTDVNWIRLRDVTLSYDFNVKRFSFLNSAQISFTGRNLWLNTNYKGVDPETSLTGAGSRINGLDYFNNPGSKSFIMSLKVGF</sequence>
<evidence type="ECO:0000256" key="10">
    <source>
        <dbReference type="SAM" id="SignalP"/>
    </source>
</evidence>
<keyword evidence="14" id="KW-1185">Reference proteome</keyword>
<proteinExistence type="inferred from homology"/>
<evidence type="ECO:0000313" key="13">
    <source>
        <dbReference type="EMBL" id="KDN55376.1"/>
    </source>
</evidence>
<dbReference type="InterPro" id="IPR000531">
    <property type="entry name" value="Beta-barrel_TonB"/>
</dbReference>
<name>A0A066WNI6_9FLAO</name>
<dbReference type="InterPro" id="IPR039426">
    <property type="entry name" value="TonB-dep_rcpt-like"/>
</dbReference>
<evidence type="ECO:0008006" key="15">
    <source>
        <dbReference type="Google" id="ProtNLM"/>
    </source>
</evidence>
<dbReference type="EMBL" id="JNCA01000014">
    <property type="protein sequence ID" value="KDN55376.1"/>
    <property type="molecule type" value="Genomic_DNA"/>
</dbReference>
<keyword evidence="6 8" id="KW-0472">Membrane</keyword>
<dbReference type="InterPro" id="IPR036942">
    <property type="entry name" value="Beta-barrel_TonB_sf"/>
</dbReference>
<keyword evidence="3 8" id="KW-1134">Transmembrane beta strand</keyword>
<dbReference type="eggNOG" id="COG4771">
    <property type="taxonomic scope" value="Bacteria"/>
</dbReference>
<keyword evidence="4 8" id="KW-0812">Transmembrane</keyword>
<evidence type="ECO:0000256" key="5">
    <source>
        <dbReference type="ARBA" id="ARBA00023077"/>
    </source>
</evidence>
<gene>
    <name evidence="13" type="ORF">FEM21_15030</name>
</gene>
<dbReference type="PROSITE" id="PS52016">
    <property type="entry name" value="TONB_DEPENDENT_REC_3"/>
    <property type="match status" value="1"/>
</dbReference>
<dbReference type="Pfam" id="PF07715">
    <property type="entry name" value="Plug"/>
    <property type="match status" value="1"/>
</dbReference>
<evidence type="ECO:0000256" key="7">
    <source>
        <dbReference type="ARBA" id="ARBA00023237"/>
    </source>
</evidence>
<evidence type="ECO:0000259" key="11">
    <source>
        <dbReference type="Pfam" id="PF00593"/>
    </source>
</evidence>
<feature type="signal peptide" evidence="10">
    <location>
        <begin position="1"/>
        <end position="22"/>
    </location>
</feature>
<dbReference type="PATRIC" id="fig|1492738.3.peg.1495"/>
<keyword evidence="10" id="KW-0732">Signal</keyword>
<evidence type="ECO:0000256" key="6">
    <source>
        <dbReference type="ARBA" id="ARBA00023136"/>
    </source>
</evidence>
<keyword evidence="7 8" id="KW-0998">Cell outer membrane</keyword>
<dbReference type="RefSeq" id="WP_035659240.1">
    <property type="nucleotide sequence ID" value="NZ_JNCA01000014.1"/>
</dbReference>
<protein>
    <recommendedName>
        <fullName evidence="15">TonB-denpendent receptor</fullName>
    </recommendedName>
</protein>
<dbReference type="AlphaFoldDB" id="A0A066WNI6"/>
<evidence type="ECO:0000256" key="9">
    <source>
        <dbReference type="RuleBase" id="RU003357"/>
    </source>
</evidence>
<dbReference type="Pfam" id="PF13715">
    <property type="entry name" value="CarbopepD_reg_2"/>
    <property type="match status" value="1"/>
</dbReference>
<accession>A0A066WNI6</accession>
<dbReference type="Proteomes" id="UP000027064">
    <property type="component" value="Unassembled WGS sequence"/>
</dbReference>
<dbReference type="Gene3D" id="2.170.130.10">
    <property type="entry name" value="TonB-dependent receptor, plug domain"/>
    <property type="match status" value="1"/>
</dbReference>
<dbReference type="NCBIfam" id="TIGR04057">
    <property type="entry name" value="SusC_RagA_signa"/>
    <property type="match status" value="1"/>
</dbReference>
<comment type="similarity">
    <text evidence="8 9">Belongs to the TonB-dependent receptor family.</text>
</comment>
<dbReference type="Gene3D" id="2.40.170.20">
    <property type="entry name" value="TonB-dependent receptor, beta-barrel domain"/>
    <property type="match status" value="1"/>
</dbReference>
<dbReference type="InterPro" id="IPR008969">
    <property type="entry name" value="CarboxyPept-like_regulatory"/>
</dbReference>
<evidence type="ECO:0000256" key="8">
    <source>
        <dbReference type="PROSITE-ProRule" id="PRU01360"/>
    </source>
</evidence>
<keyword evidence="5 9" id="KW-0798">TonB box</keyword>
<evidence type="ECO:0000256" key="3">
    <source>
        <dbReference type="ARBA" id="ARBA00022452"/>
    </source>
</evidence>
<keyword evidence="2 8" id="KW-0813">Transport</keyword>
<evidence type="ECO:0000256" key="1">
    <source>
        <dbReference type="ARBA" id="ARBA00004571"/>
    </source>
</evidence>
<comment type="caution">
    <text evidence="13">The sequence shown here is derived from an EMBL/GenBank/DDBJ whole genome shotgun (WGS) entry which is preliminary data.</text>
</comment>
<comment type="subcellular location">
    <subcellularLocation>
        <location evidence="1 8">Cell outer membrane</location>
        <topology evidence="1 8">Multi-pass membrane protein</topology>
    </subcellularLocation>
</comment>
<evidence type="ECO:0000256" key="2">
    <source>
        <dbReference type="ARBA" id="ARBA00022448"/>
    </source>
</evidence>
<dbReference type="Gene3D" id="2.60.40.1120">
    <property type="entry name" value="Carboxypeptidase-like, regulatory domain"/>
    <property type="match status" value="1"/>
</dbReference>
<evidence type="ECO:0000256" key="4">
    <source>
        <dbReference type="ARBA" id="ARBA00022692"/>
    </source>
</evidence>
<reference evidence="13 14" key="1">
    <citation type="submission" date="2014-05" db="EMBL/GenBank/DDBJ databases">
        <title>Genome Sequence of Flavobacterium sp. EM1321.</title>
        <authorList>
            <person name="Shin S.-K."/>
            <person name="Yi H."/>
        </authorList>
    </citation>
    <scope>NUCLEOTIDE SEQUENCE [LARGE SCALE GENOMIC DNA]</scope>
    <source>
        <strain evidence="13 14">EM1321</strain>
    </source>
</reference>
<feature type="chain" id="PRO_5001629176" description="TonB-denpendent receptor" evidence="10">
    <location>
        <begin position="23"/>
        <end position="1024"/>
    </location>
</feature>
<dbReference type="InterPro" id="IPR023997">
    <property type="entry name" value="TonB-dep_OMP_SusC/RagA_CS"/>
</dbReference>
<dbReference type="InterPro" id="IPR037066">
    <property type="entry name" value="Plug_dom_sf"/>
</dbReference>
<dbReference type="InterPro" id="IPR012910">
    <property type="entry name" value="Plug_dom"/>
</dbReference>
<feature type="domain" description="TonB-dependent receptor-like beta-barrel" evidence="11">
    <location>
        <begin position="415"/>
        <end position="980"/>
    </location>
</feature>
<feature type="domain" description="TonB-dependent receptor plug" evidence="12">
    <location>
        <begin position="117"/>
        <end position="245"/>
    </location>
</feature>
<dbReference type="GO" id="GO:0009279">
    <property type="term" value="C:cell outer membrane"/>
    <property type="evidence" value="ECO:0007669"/>
    <property type="project" value="UniProtKB-SubCell"/>
</dbReference>
<organism evidence="13 14">
    <name type="scientific">Flavobacterium seoulense</name>
    <dbReference type="NCBI Taxonomy" id="1492738"/>
    <lineage>
        <taxon>Bacteria</taxon>
        <taxon>Pseudomonadati</taxon>
        <taxon>Bacteroidota</taxon>
        <taxon>Flavobacteriia</taxon>
        <taxon>Flavobacteriales</taxon>
        <taxon>Flavobacteriaceae</taxon>
        <taxon>Flavobacterium</taxon>
    </lineage>
</organism>
<dbReference type="SUPFAM" id="SSF49464">
    <property type="entry name" value="Carboxypeptidase regulatory domain-like"/>
    <property type="match status" value="1"/>
</dbReference>
<dbReference type="SUPFAM" id="SSF56935">
    <property type="entry name" value="Porins"/>
    <property type="match status" value="1"/>
</dbReference>
<evidence type="ECO:0000313" key="14">
    <source>
        <dbReference type="Proteomes" id="UP000027064"/>
    </source>
</evidence>
<dbReference type="OrthoDB" id="9768177at2"/>
<dbReference type="InterPro" id="IPR023996">
    <property type="entry name" value="TonB-dep_OMP_SusC/RagA"/>
</dbReference>
<dbReference type="NCBIfam" id="TIGR04056">
    <property type="entry name" value="OMP_RagA_SusC"/>
    <property type="match status" value="1"/>
</dbReference>